<keyword evidence="7" id="KW-0106">Calcium</keyword>
<keyword evidence="3" id="KW-0624">Polysaccharide degradation</keyword>
<keyword evidence="3" id="KW-0858">Xylan degradation</keyword>
<evidence type="ECO:0000256" key="3">
    <source>
        <dbReference type="ARBA" id="ARBA00022651"/>
    </source>
</evidence>
<dbReference type="Pfam" id="PF07519">
    <property type="entry name" value="Tannase"/>
    <property type="match status" value="1"/>
</dbReference>
<dbReference type="GO" id="GO:0045493">
    <property type="term" value="P:xylan catabolic process"/>
    <property type="evidence" value="ECO:0007669"/>
    <property type="project" value="UniProtKB-KW"/>
</dbReference>
<keyword evidence="5 10" id="KW-0732">Signal</keyword>
<evidence type="ECO:0000256" key="6">
    <source>
        <dbReference type="ARBA" id="ARBA00022801"/>
    </source>
</evidence>
<dbReference type="Gene3D" id="3.40.50.1820">
    <property type="entry name" value="alpha/beta hydrolase"/>
    <property type="match status" value="1"/>
</dbReference>
<feature type="signal peptide" evidence="10">
    <location>
        <begin position="1"/>
        <end position="22"/>
    </location>
</feature>
<evidence type="ECO:0000256" key="10">
    <source>
        <dbReference type="RuleBase" id="RU361238"/>
    </source>
</evidence>
<keyword evidence="8" id="KW-1015">Disulfide bond</keyword>
<feature type="chain" id="PRO_5040539704" description="Carboxylic ester hydrolase" evidence="10">
    <location>
        <begin position="23"/>
        <end position="527"/>
    </location>
</feature>
<comment type="caution">
    <text evidence="11">The sequence shown here is derived from an EMBL/GenBank/DDBJ whole genome shotgun (WGS) entry which is preliminary data.</text>
</comment>
<dbReference type="AlphaFoldDB" id="A0A9P4M375"/>
<organism evidence="11 12">
    <name type="scientific">Rhizodiscina lignyota</name>
    <dbReference type="NCBI Taxonomy" id="1504668"/>
    <lineage>
        <taxon>Eukaryota</taxon>
        <taxon>Fungi</taxon>
        <taxon>Dikarya</taxon>
        <taxon>Ascomycota</taxon>
        <taxon>Pezizomycotina</taxon>
        <taxon>Dothideomycetes</taxon>
        <taxon>Pleosporomycetidae</taxon>
        <taxon>Aulographales</taxon>
        <taxon>Rhizodiscinaceae</taxon>
        <taxon>Rhizodiscina</taxon>
    </lineage>
</organism>
<evidence type="ECO:0000313" key="12">
    <source>
        <dbReference type="Proteomes" id="UP000799772"/>
    </source>
</evidence>
<evidence type="ECO:0000256" key="4">
    <source>
        <dbReference type="ARBA" id="ARBA00022723"/>
    </source>
</evidence>
<dbReference type="PANTHER" id="PTHR33938">
    <property type="entry name" value="FERULOYL ESTERASE B-RELATED"/>
    <property type="match status" value="1"/>
</dbReference>
<keyword evidence="6 10" id="KW-0378">Hydrolase</keyword>
<gene>
    <name evidence="11" type="ORF">NA57DRAFT_42304</name>
</gene>
<evidence type="ECO:0000256" key="1">
    <source>
        <dbReference type="ARBA" id="ARBA00006249"/>
    </source>
</evidence>
<keyword evidence="4" id="KW-0479">Metal-binding</keyword>
<dbReference type="EMBL" id="ML978129">
    <property type="protein sequence ID" value="KAF2096431.1"/>
    <property type="molecule type" value="Genomic_DNA"/>
</dbReference>
<dbReference type="InterPro" id="IPR011118">
    <property type="entry name" value="Tannase/feruloyl_esterase"/>
</dbReference>
<evidence type="ECO:0000256" key="9">
    <source>
        <dbReference type="ARBA" id="ARBA00034075"/>
    </source>
</evidence>
<dbReference type="InterPro" id="IPR029058">
    <property type="entry name" value="AB_hydrolase_fold"/>
</dbReference>
<proteinExistence type="inferred from homology"/>
<keyword evidence="12" id="KW-1185">Reference proteome</keyword>
<evidence type="ECO:0000256" key="2">
    <source>
        <dbReference type="ARBA" id="ARBA00022487"/>
    </source>
</evidence>
<keyword evidence="3" id="KW-0119">Carbohydrate metabolism</keyword>
<reference evidence="11" key="1">
    <citation type="journal article" date="2020" name="Stud. Mycol.">
        <title>101 Dothideomycetes genomes: a test case for predicting lifestyles and emergence of pathogens.</title>
        <authorList>
            <person name="Haridas S."/>
            <person name="Albert R."/>
            <person name="Binder M."/>
            <person name="Bloem J."/>
            <person name="Labutti K."/>
            <person name="Salamov A."/>
            <person name="Andreopoulos B."/>
            <person name="Baker S."/>
            <person name="Barry K."/>
            <person name="Bills G."/>
            <person name="Bluhm B."/>
            <person name="Cannon C."/>
            <person name="Castanera R."/>
            <person name="Culley D."/>
            <person name="Daum C."/>
            <person name="Ezra D."/>
            <person name="Gonzalez J."/>
            <person name="Henrissat B."/>
            <person name="Kuo A."/>
            <person name="Liang C."/>
            <person name="Lipzen A."/>
            <person name="Lutzoni F."/>
            <person name="Magnuson J."/>
            <person name="Mondo S."/>
            <person name="Nolan M."/>
            <person name="Ohm R."/>
            <person name="Pangilinan J."/>
            <person name="Park H.-J."/>
            <person name="Ramirez L."/>
            <person name="Alfaro M."/>
            <person name="Sun H."/>
            <person name="Tritt A."/>
            <person name="Yoshinaga Y."/>
            <person name="Zwiers L.-H."/>
            <person name="Turgeon B."/>
            <person name="Goodwin S."/>
            <person name="Spatafora J."/>
            <person name="Crous P."/>
            <person name="Grigoriev I."/>
        </authorList>
    </citation>
    <scope>NUCLEOTIDE SEQUENCE</scope>
    <source>
        <strain evidence="11">CBS 133067</strain>
    </source>
</reference>
<dbReference type="EC" id="3.1.1.-" evidence="10"/>
<dbReference type="GO" id="GO:0030600">
    <property type="term" value="F:feruloyl esterase activity"/>
    <property type="evidence" value="ECO:0007669"/>
    <property type="project" value="UniProtKB-EC"/>
</dbReference>
<dbReference type="GO" id="GO:0046872">
    <property type="term" value="F:metal ion binding"/>
    <property type="evidence" value="ECO:0007669"/>
    <property type="project" value="UniProtKB-KW"/>
</dbReference>
<evidence type="ECO:0000256" key="5">
    <source>
        <dbReference type="ARBA" id="ARBA00022729"/>
    </source>
</evidence>
<dbReference type="Proteomes" id="UP000799772">
    <property type="component" value="Unassembled WGS sequence"/>
</dbReference>
<comment type="similarity">
    <text evidence="1 10">Belongs to the tannase family.</text>
</comment>
<name>A0A9P4M375_9PEZI</name>
<evidence type="ECO:0000256" key="8">
    <source>
        <dbReference type="ARBA" id="ARBA00023157"/>
    </source>
</evidence>
<dbReference type="PANTHER" id="PTHR33938:SF15">
    <property type="entry name" value="FERULOYL ESTERASE B-RELATED"/>
    <property type="match status" value="1"/>
</dbReference>
<protein>
    <recommendedName>
        <fullName evidence="10">Carboxylic ester hydrolase</fullName>
        <ecNumber evidence="10">3.1.1.-</ecNumber>
    </recommendedName>
</protein>
<sequence>MDFGFPVRSLLIILTSFPFAFSYGVPPSPCASLPQAAHHLGFSKHIQYDSSSLEVGTLNLTGVTGTNNYSLCRVIGTIAYGTKYNNTLNFELWLPDSSNYNGRYLSIGNGGFAGTIDYETMMTNLNGGYAVGGHVPIGCDSGHPVTSNDPSMPGGYVEFLNNRDETLVWIQDSIAMFTGPAKELTTTYYSKAPKKMYYFGCSTGGAQGFALAQLHPDIFDGIYAGSPGNYYSHLILSFLWNGLNSNSTESFLSQDALNFITNAVVKKCDTIDGVQDGIIDDPRKCDFDISALACSGHQKSIVNNATVCLTAPQIANARKFYSGPKNPKTGESIYPGFVLGSETEWLQQETSLYLQYGVPILQNFVFKNLNYDYTKFNWGSDVDAVDRTATPLISEISPDLHAFKKHGGKMIVTQGWADPYNAPGWPIQQRNEMHGIFGNELADFYSLFMVPGGGHCGGASNYPQMPGTYNLLSERLVPWVENGAIPEDIMASNPADGSNSTRKLCPYPQEAKYEKGDINDWMSYICI</sequence>
<dbReference type="SUPFAM" id="SSF53474">
    <property type="entry name" value="alpha/beta-Hydrolases"/>
    <property type="match status" value="1"/>
</dbReference>
<comment type="catalytic activity">
    <reaction evidence="9">
        <text>feruloyl-polysaccharide + H2O = ferulate + polysaccharide.</text>
        <dbReference type="EC" id="3.1.1.73"/>
    </reaction>
</comment>
<dbReference type="OrthoDB" id="3039123at2759"/>
<accession>A0A9P4M375</accession>
<keyword evidence="2" id="KW-0719">Serine esterase</keyword>
<evidence type="ECO:0000256" key="7">
    <source>
        <dbReference type="ARBA" id="ARBA00022837"/>
    </source>
</evidence>
<evidence type="ECO:0000313" key="11">
    <source>
        <dbReference type="EMBL" id="KAF2096431.1"/>
    </source>
</evidence>